<evidence type="ECO:0000313" key="2">
    <source>
        <dbReference type="Proteomes" id="UP001281410"/>
    </source>
</evidence>
<dbReference type="EMBL" id="JANJYJ010000010">
    <property type="protein sequence ID" value="KAK3184526.1"/>
    <property type="molecule type" value="Genomic_DNA"/>
</dbReference>
<dbReference type="Proteomes" id="UP001281410">
    <property type="component" value="Unassembled WGS sequence"/>
</dbReference>
<evidence type="ECO:0000313" key="1">
    <source>
        <dbReference type="EMBL" id="KAK3184526.1"/>
    </source>
</evidence>
<protein>
    <submittedName>
        <fullName evidence="1">Uncharacterized protein</fullName>
    </submittedName>
</protein>
<comment type="caution">
    <text evidence="1">The sequence shown here is derived from an EMBL/GenBank/DDBJ whole genome shotgun (WGS) entry which is preliminary data.</text>
</comment>
<gene>
    <name evidence="1" type="ORF">Dsin_031812</name>
</gene>
<reference evidence="1" key="1">
    <citation type="journal article" date="2023" name="Plant J.">
        <title>Genome sequences and population genomics provide insights into the demographic history, inbreeding, and mutation load of two 'living fossil' tree species of Dipteronia.</title>
        <authorList>
            <person name="Feng Y."/>
            <person name="Comes H.P."/>
            <person name="Chen J."/>
            <person name="Zhu S."/>
            <person name="Lu R."/>
            <person name="Zhang X."/>
            <person name="Li P."/>
            <person name="Qiu J."/>
            <person name="Olsen K.M."/>
            <person name="Qiu Y."/>
        </authorList>
    </citation>
    <scope>NUCLEOTIDE SEQUENCE</scope>
    <source>
        <strain evidence="1">NBL</strain>
    </source>
</reference>
<keyword evidence="2" id="KW-1185">Reference proteome</keyword>
<organism evidence="1 2">
    <name type="scientific">Dipteronia sinensis</name>
    <dbReference type="NCBI Taxonomy" id="43782"/>
    <lineage>
        <taxon>Eukaryota</taxon>
        <taxon>Viridiplantae</taxon>
        <taxon>Streptophyta</taxon>
        <taxon>Embryophyta</taxon>
        <taxon>Tracheophyta</taxon>
        <taxon>Spermatophyta</taxon>
        <taxon>Magnoliopsida</taxon>
        <taxon>eudicotyledons</taxon>
        <taxon>Gunneridae</taxon>
        <taxon>Pentapetalae</taxon>
        <taxon>rosids</taxon>
        <taxon>malvids</taxon>
        <taxon>Sapindales</taxon>
        <taxon>Sapindaceae</taxon>
        <taxon>Hippocastanoideae</taxon>
        <taxon>Acereae</taxon>
        <taxon>Dipteronia</taxon>
    </lineage>
</organism>
<name>A0AAD9ZM28_9ROSI</name>
<proteinExistence type="predicted"/>
<accession>A0AAD9ZM28</accession>
<dbReference type="AlphaFoldDB" id="A0AAD9ZM28"/>
<sequence length="69" mass="7793">MGIKVGRKALLHRDYKGDNLDMPSSQYLMKILQKQGDNQVLFAEIHSKASGVQNRSIGFTLRTVEAEKM</sequence>